<evidence type="ECO:0000313" key="2">
    <source>
        <dbReference type="Proteomes" id="UP000248214"/>
    </source>
</evidence>
<proteinExistence type="predicted"/>
<dbReference type="InterPro" id="IPR027417">
    <property type="entry name" value="P-loop_NTPase"/>
</dbReference>
<accession>A0A323TYK9</accession>
<dbReference type="RefSeq" id="WP_110608279.1">
    <property type="nucleotide sequence ID" value="NZ_PDOD01000001.1"/>
</dbReference>
<reference evidence="1 2" key="1">
    <citation type="submission" date="2017-10" db="EMBL/GenBank/DDBJ databases">
        <title>Bacillus sp. nov., a halophilic bacterium isolated from a Keqin Lake.</title>
        <authorList>
            <person name="Wang H."/>
        </authorList>
    </citation>
    <scope>NUCLEOTIDE SEQUENCE [LARGE SCALE GENOMIC DNA]</scope>
    <source>
        <strain evidence="1 2">KQ-12</strain>
    </source>
</reference>
<keyword evidence="2" id="KW-1185">Reference proteome</keyword>
<gene>
    <name evidence="1" type="ORF">CR194_03705</name>
</gene>
<organism evidence="1 2">
    <name type="scientific">Salipaludibacillus keqinensis</name>
    <dbReference type="NCBI Taxonomy" id="2045207"/>
    <lineage>
        <taxon>Bacteria</taxon>
        <taxon>Bacillati</taxon>
        <taxon>Bacillota</taxon>
        <taxon>Bacilli</taxon>
        <taxon>Bacillales</taxon>
        <taxon>Bacillaceae</taxon>
    </lineage>
</organism>
<name>A0A323TYK9_9BACI</name>
<dbReference type="OrthoDB" id="5430844at2"/>
<comment type="caution">
    <text evidence="1">The sequence shown here is derived from an EMBL/GenBank/DDBJ whole genome shotgun (WGS) entry which is preliminary data.</text>
</comment>
<dbReference type="EMBL" id="PDOD01000001">
    <property type="protein sequence ID" value="PYZ94645.1"/>
    <property type="molecule type" value="Genomic_DNA"/>
</dbReference>
<protein>
    <submittedName>
        <fullName evidence="1">Aldolase</fullName>
    </submittedName>
</protein>
<dbReference type="SUPFAM" id="SSF53795">
    <property type="entry name" value="PEP carboxykinase-like"/>
    <property type="match status" value="1"/>
</dbReference>
<sequence length="311" mass="34947">MIETVKTTVYKAFGLNLSSVYSLPELVQCNTENINIDVKIHKSELDEVWQEQALSTQMAVIKEHSIMVMIPNVAIFLIENGKDIRVSPFTGAKEDQIRLYLLGTCMGAILMQRKILPLHGSAIVIEGKVYVLVGESGAGKSTLASAFLQKGFKLVSDDVIPVIFSEDGIPLVIPAYPQQKLWQESLDSFGIDSSDLKPIIDRETKYAVPVKSMFSNEILPLAGVFELTTTKENEIQITIVEGLQRFPTLYQHTYRQFFLEQAGLMKWHFQTSVKLLNKLKVYQLKRPVNRFTANELTSLILSTISKGEKTC</sequence>
<dbReference type="AlphaFoldDB" id="A0A323TYK9"/>
<evidence type="ECO:0000313" key="1">
    <source>
        <dbReference type="EMBL" id="PYZ94645.1"/>
    </source>
</evidence>
<dbReference type="Proteomes" id="UP000248214">
    <property type="component" value="Unassembled WGS sequence"/>
</dbReference>
<dbReference type="Gene3D" id="3.40.50.300">
    <property type="entry name" value="P-loop containing nucleotide triphosphate hydrolases"/>
    <property type="match status" value="1"/>
</dbReference>